<keyword evidence="5 12" id="KW-0132">Cell division</keyword>
<evidence type="ECO:0000256" key="4">
    <source>
        <dbReference type="ARBA" id="ARBA00016902"/>
    </source>
</evidence>
<dbReference type="PANTHER" id="PTHR30560">
    <property type="entry name" value="TRIGGER FACTOR CHAPERONE AND PEPTIDYL-PROLYL CIS/TRANS ISOMERASE"/>
    <property type="match status" value="1"/>
</dbReference>
<evidence type="ECO:0000256" key="13">
    <source>
        <dbReference type="PROSITE-ProRule" id="PRU00277"/>
    </source>
</evidence>
<evidence type="ECO:0000256" key="9">
    <source>
        <dbReference type="ARBA" id="ARBA00023306"/>
    </source>
</evidence>
<evidence type="ECO:0000259" key="15">
    <source>
        <dbReference type="PROSITE" id="PS50059"/>
    </source>
</evidence>
<gene>
    <name evidence="12 16" type="primary">tig</name>
    <name evidence="16" type="ORF">L0P57_04785</name>
</gene>
<evidence type="ECO:0000256" key="8">
    <source>
        <dbReference type="ARBA" id="ARBA00023235"/>
    </source>
</evidence>
<dbReference type="Pfam" id="PF00254">
    <property type="entry name" value="FKBP_C"/>
    <property type="match status" value="1"/>
</dbReference>
<evidence type="ECO:0000256" key="1">
    <source>
        <dbReference type="ARBA" id="ARBA00000971"/>
    </source>
</evidence>
<dbReference type="PROSITE" id="PS50059">
    <property type="entry name" value="FKBP_PPIASE"/>
    <property type="match status" value="1"/>
</dbReference>
<evidence type="ECO:0000256" key="6">
    <source>
        <dbReference type="ARBA" id="ARBA00023110"/>
    </source>
</evidence>
<keyword evidence="6 12" id="KW-0697">Rotamase</keyword>
<evidence type="ECO:0000256" key="12">
    <source>
        <dbReference type="HAMAP-Rule" id="MF_00303"/>
    </source>
</evidence>
<reference evidence="16 17" key="1">
    <citation type="submission" date="2022-01" db="EMBL/GenBank/DDBJ databases">
        <title>Collection of gut derived symbiotic bacterial strains cultured from healthy donors.</title>
        <authorList>
            <person name="Lin H."/>
            <person name="Kohout C."/>
            <person name="Waligurski E."/>
            <person name="Pamer E.G."/>
        </authorList>
    </citation>
    <scope>NUCLEOTIDE SEQUENCE [LARGE SCALE GENOMIC DNA]</scope>
    <source>
        <strain evidence="16 17">DFI.7.58</strain>
    </source>
</reference>
<organism evidence="16 17">
    <name type="scientific">Anaeromassilibacillus senegalensis</name>
    <dbReference type="NCBI Taxonomy" id="1673717"/>
    <lineage>
        <taxon>Bacteria</taxon>
        <taxon>Bacillati</taxon>
        <taxon>Bacillota</taxon>
        <taxon>Clostridia</taxon>
        <taxon>Eubacteriales</taxon>
        <taxon>Acutalibacteraceae</taxon>
        <taxon>Anaeromassilibacillus</taxon>
    </lineage>
</organism>
<keyword evidence="12" id="KW-0963">Cytoplasm</keyword>
<dbReference type="GO" id="GO:0003755">
    <property type="term" value="F:peptidyl-prolyl cis-trans isomerase activity"/>
    <property type="evidence" value="ECO:0007669"/>
    <property type="project" value="UniProtKB-EC"/>
</dbReference>
<evidence type="ECO:0000313" key="17">
    <source>
        <dbReference type="Proteomes" id="UP001298681"/>
    </source>
</evidence>
<comment type="similarity">
    <text evidence="2 12 14">Belongs to the FKBP-type PPIase family. Tig subfamily.</text>
</comment>
<evidence type="ECO:0000256" key="10">
    <source>
        <dbReference type="ARBA" id="ARBA00024849"/>
    </source>
</evidence>
<dbReference type="Gene3D" id="1.10.3120.10">
    <property type="entry name" value="Trigger factor, C-terminal domain"/>
    <property type="match status" value="1"/>
</dbReference>
<evidence type="ECO:0000313" key="16">
    <source>
        <dbReference type="EMBL" id="MCG4610251.1"/>
    </source>
</evidence>
<comment type="catalytic activity">
    <reaction evidence="1 12 13">
        <text>[protein]-peptidylproline (omega=180) = [protein]-peptidylproline (omega=0)</text>
        <dbReference type="Rhea" id="RHEA:16237"/>
        <dbReference type="Rhea" id="RHEA-COMP:10747"/>
        <dbReference type="Rhea" id="RHEA-COMP:10748"/>
        <dbReference type="ChEBI" id="CHEBI:83833"/>
        <dbReference type="ChEBI" id="CHEBI:83834"/>
        <dbReference type="EC" id="5.2.1.8"/>
    </reaction>
</comment>
<accession>A0ABS9MI50</accession>
<comment type="caution">
    <text evidence="16">The sequence shown here is derived from an EMBL/GenBank/DDBJ whole genome shotgun (WGS) entry which is preliminary data.</text>
</comment>
<dbReference type="SUPFAM" id="SSF54534">
    <property type="entry name" value="FKBP-like"/>
    <property type="match status" value="1"/>
</dbReference>
<dbReference type="InterPro" id="IPR046357">
    <property type="entry name" value="PPIase_dom_sf"/>
</dbReference>
<keyword evidence="8 12" id="KW-0413">Isomerase</keyword>
<evidence type="ECO:0000256" key="3">
    <source>
        <dbReference type="ARBA" id="ARBA00013194"/>
    </source>
</evidence>
<keyword evidence="17" id="KW-1185">Reference proteome</keyword>
<dbReference type="PIRSF" id="PIRSF003095">
    <property type="entry name" value="Trigger_factor"/>
    <property type="match status" value="1"/>
</dbReference>
<feature type="domain" description="PPIase FKBP-type" evidence="15">
    <location>
        <begin position="164"/>
        <end position="246"/>
    </location>
</feature>
<protein>
    <recommendedName>
        <fullName evidence="4 12">Trigger factor</fullName>
        <shortName evidence="12">TF</shortName>
        <ecNumber evidence="3 12">5.2.1.8</ecNumber>
    </recommendedName>
    <alternativeName>
        <fullName evidence="11 12">PPIase</fullName>
    </alternativeName>
</protein>
<dbReference type="InterPro" id="IPR008881">
    <property type="entry name" value="Trigger_fac_ribosome-bd_bac"/>
</dbReference>
<dbReference type="Pfam" id="PF05697">
    <property type="entry name" value="Trigger_N"/>
    <property type="match status" value="1"/>
</dbReference>
<proteinExistence type="inferred from homology"/>
<comment type="domain">
    <text evidence="12">Consists of 3 domains; the N-terminus binds the ribosome, the middle domain has PPIase activity, while the C-terminus has intrinsic chaperone activity on its own.</text>
</comment>
<evidence type="ECO:0000256" key="2">
    <source>
        <dbReference type="ARBA" id="ARBA00005464"/>
    </source>
</evidence>
<dbReference type="Proteomes" id="UP001298681">
    <property type="component" value="Unassembled WGS sequence"/>
</dbReference>
<dbReference type="SUPFAM" id="SSF102735">
    <property type="entry name" value="Trigger factor ribosome-binding domain"/>
    <property type="match status" value="1"/>
</dbReference>
<dbReference type="InterPro" id="IPR036611">
    <property type="entry name" value="Trigger_fac_ribosome-bd_sf"/>
</dbReference>
<comment type="subcellular location">
    <subcellularLocation>
        <location evidence="12">Cytoplasm</location>
    </subcellularLocation>
    <text evidence="12">About half TF is bound to the ribosome near the polypeptide exit tunnel while the other half is free in the cytoplasm.</text>
</comment>
<dbReference type="Gene3D" id="3.10.50.40">
    <property type="match status" value="1"/>
</dbReference>
<dbReference type="PANTHER" id="PTHR30560:SF3">
    <property type="entry name" value="TRIGGER FACTOR-LIKE PROTEIN TIG, CHLOROPLASTIC"/>
    <property type="match status" value="1"/>
</dbReference>
<evidence type="ECO:0000256" key="11">
    <source>
        <dbReference type="ARBA" id="ARBA00029986"/>
    </source>
</evidence>
<dbReference type="Pfam" id="PF05698">
    <property type="entry name" value="Trigger_C"/>
    <property type="match status" value="1"/>
</dbReference>
<sequence length="443" mass="50034">MALKSSNKVDTNRYQLEVEIDGETFEKAVDQAYHKQNKKIVIPGFRKGKAPRAFVEKYYGQEVFYEDAINALYPDALEEAVNEAKLDMIEDKIDFDLVSAGKDGLVFKATITTKPEVQIEGYKGIEAKKAKVAVTDEAVDAEIAKVQDRNSRMVTVEDRAAQNGDIAVIDFEGFVDDVAFEGGKAENFSLTLGSGQFIPGFEEQIVDHKTGEEFDIKVTFPEDYQAKELAGKEAVFKIKLHEIKMKELPEVDDDFVKDVSDFDTLDEYKADVRKKLEDAAEAQAKDGVENQLIDKLVELVQAEIPEAMYTNRMNDDVRDFAYRLQSQGLNLNTYLQYTGMNMDGLRQSFRPQAERQVKVRLALEKIAQLENIQPTDEEIEAEYEKLAKNYELDVEKVKSFIPKEELVKDIAVEKAIQVVRDNAVVTEADEAEDAKAEDAKDAE</sequence>
<keyword evidence="9 12" id="KW-0131">Cell cycle</keyword>
<dbReference type="EC" id="5.2.1.8" evidence="3 12"/>
<dbReference type="InterPro" id="IPR001179">
    <property type="entry name" value="PPIase_FKBP_dom"/>
</dbReference>
<dbReference type="InterPro" id="IPR008880">
    <property type="entry name" value="Trigger_fac_C"/>
</dbReference>
<dbReference type="SUPFAM" id="SSF109998">
    <property type="entry name" value="Triger factor/SurA peptide-binding domain-like"/>
    <property type="match status" value="1"/>
</dbReference>
<evidence type="ECO:0000256" key="14">
    <source>
        <dbReference type="RuleBase" id="RU003914"/>
    </source>
</evidence>
<dbReference type="InterPro" id="IPR027304">
    <property type="entry name" value="Trigger_fact/SurA_dom_sf"/>
</dbReference>
<comment type="function">
    <text evidence="10 12">Involved in protein export. Acts as a chaperone by maintaining the newly synthesized protein in an open conformation. Functions as a peptidyl-prolyl cis-trans isomerase.</text>
</comment>
<dbReference type="EMBL" id="JAKNHQ010000004">
    <property type="protein sequence ID" value="MCG4610251.1"/>
    <property type="molecule type" value="Genomic_DNA"/>
</dbReference>
<dbReference type="InterPro" id="IPR005215">
    <property type="entry name" value="Trig_fac"/>
</dbReference>
<evidence type="ECO:0000256" key="7">
    <source>
        <dbReference type="ARBA" id="ARBA00023186"/>
    </source>
</evidence>
<dbReference type="HAMAP" id="MF_00303">
    <property type="entry name" value="Trigger_factor_Tig"/>
    <property type="match status" value="1"/>
</dbReference>
<dbReference type="RefSeq" id="WP_087233411.1">
    <property type="nucleotide sequence ID" value="NZ_JAKNHQ010000004.1"/>
</dbReference>
<keyword evidence="7 12" id="KW-0143">Chaperone</keyword>
<dbReference type="Gene3D" id="3.30.70.1050">
    <property type="entry name" value="Trigger factor ribosome-binding domain"/>
    <property type="match status" value="1"/>
</dbReference>
<evidence type="ECO:0000256" key="5">
    <source>
        <dbReference type="ARBA" id="ARBA00022618"/>
    </source>
</evidence>
<dbReference type="NCBIfam" id="TIGR00115">
    <property type="entry name" value="tig"/>
    <property type="match status" value="1"/>
</dbReference>
<dbReference type="InterPro" id="IPR037041">
    <property type="entry name" value="Trigger_fac_C_sf"/>
</dbReference>
<name>A0ABS9MI50_9FIRM</name>